<dbReference type="AlphaFoldDB" id="A0A0A8XP90"/>
<reference evidence="2" key="1">
    <citation type="submission" date="2014-09" db="EMBL/GenBank/DDBJ databases">
        <authorList>
            <person name="Magalhaes I.L.F."/>
            <person name="Oliveira U."/>
            <person name="Santos F.R."/>
            <person name="Vidigal T.H.D.A."/>
            <person name="Brescovit A.D."/>
            <person name="Santos A.J."/>
        </authorList>
    </citation>
    <scope>NUCLEOTIDE SEQUENCE</scope>
    <source>
        <tissue evidence="2">Shoot tissue taken approximately 20 cm above the soil surface</tissue>
    </source>
</reference>
<name>A0A0A8XP90_ARUDO</name>
<reference evidence="2" key="2">
    <citation type="journal article" date="2015" name="Data Brief">
        <title>Shoot transcriptome of the giant reed, Arundo donax.</title>
        <authorList>
            <person name="Barrero R.A."/>
            <person name="Guerrero F.D."/>
            <person name="Moolhuijzen P."/>
            <person name="Goolsby J.A."/>
            <person name="Tidwell J."/>
            <person name="Bellgard S.E."/>
            <person name="Bellgard M.I."/>
        </authorList>
    </citation>
    <scope>NUCLEOTIDE SEQUENCE</scope>
    <source>
        <tissue evidence="2">Shoot tissue taken approximately 20 cm above the soil surface</tissue>
    </source>
</reference>
<proteinExistence type="predicted"/>
<keyword evidence="1" id="KW-0812">Transmembrane</keyword>
<protein>
    <submittedName>
        <fullName evidence="2">Uncharacterized protein</fullName>
    </submittedName>
</protein>
<accession>A0A0A8XP90</accession>
<sequence>MTNILIAGICLYCINKCLKVTAAQLGHLIETLASIAFFVLIYSLIFIQISWNA</sequence>
<keyword evidence="1" id="KW-0472">Membrane</keyword>
<feature type="transmembrane region" description="Helical" evidence="1">
    <location>
        <begin position="32"/>
        <end position="51"/>
    </location>
</feature>
<dbReference type="EMBL" id="GBRH01283487">
    <property type="protein sequence ID" value="JAD14408.1"/>
    <property type="molecule type" value="Transcribed_RNA"/>
</dbReference>
<evidence type="ECO:0000256" key="1">
    <source>
        <dbReference type="SAM" id="Phobius"/>
    </source>
</evidence>
<keyword evidence="1" id="KW-1133">Transmembrane helix</keyword>
<evidence type="ECO:0000313" key="2">
    <source>
        <dbReference type="EMBL" id="JAD14408.1"/>
    </source>
</evidence>
<organism evidence="2">
    <name type="scientific">Arundo donax</name>
    <name type="common">Giant reed</name>
    <name type="synonym">Donax arundinaceus</name>
    <dbReference type="NCBI Taxonomy" id="35708"/>
    <lineage>
        <taxon>Eukaryota</taxon>
        <taxon>Viridiplantae</taxon>
        <taxon>Streptophyta</taxon>
        <taxon>Embryophyta</taxon>
        <taxon>Tracheophyta</taxon>
        <taxon>Spermatophyta</taxon>
        <taxon>Magnoliopsida</taxon>
        <taxon>Liliopsida</taxon>
        <taxon>Poales</taxon>
        <taxon>Poaceae</taxon>
        <taxon>PACMAD clade</taxon>
        <taxon>Arundinoideae</taxon>
        <taxon>Arundineae</taxon>
        <taxon>Arundo</taxon>
    </lineage>
</organism>